<organism evidence="8 9">
    <name type="scientific">Scyliorhinus torazame</name>
    <name type="common">Cloudy catshark</name>
    <name type="synonym">Catulus torazame</name>
    <dbReference type="NCBI Taxonomy" id="75743"/>
    <lineage>
        <taxon>Eukaryota</taxon>
        <taxon>Metazoa</taxon>
        <taxon>Chordata</taxon>
        <taxon>Craniata</taxon>
        <taxon>Vertebrata</taxon>
        <taxon>Chondrichthyes</taxon>
        <taxon>Elasmobranchii</taxon>
        <taxon>Galeomorphii</taxon>
        <taxon>Galeoidea</taxon>
        <taxon>Carcharhiniformes</taxon>
        <taxon>Scyliorhinidae</taxon>
        <taxon>Scyliorhinus</taxon>
    </lineage>
</organism>
<dbReference type="EMBL" id="BFAA01002188">
    <property type="protein sequence ID" value="GCB72795.1"/>
    <property type="molecule type" value="Genomic_DNA"/>
</dbReference>
<dbReference type="GO" id="GO:0003723">
    <property type="term" value="F:RNA binding"/>
    <property type="evidence" value="ECO:0007669"/>
    <property type="project" value="UniProtKB-UniRule"/>
</dbReference>
<evidence type="ECO:0000256" key="3">
    <source>
        <dbReference type="ARBA" id="ARBA00022884"/>
    </source>
</evidence>
<dbReference type="Pfam" id="PF00076">
    <property type="entry name" value="RRM_1"/>
    <property type="match status" value="2"/>
</dbReference>
<dbReference type="CDD" id="cd12394">
    <property type="entry name" value="RRM1_RBM34"/>
    <property type="match status" value="1"/>
</dbReference>
<feature type="region of interest" description="Disordered" evidence="6">
    <location>
        <begin position="50"/>
        <end position="138"/>
    </location>
</feature>
<comment type="similarity">
    <text evidence="2">Belongs to the RRM RBM34 family.</text>
</comment>
<evidence type="ECO:0000256" key="6">
    <source>
        <dbReference type="SAM" id="MobiDB-lite"/>
    </source>
</evidence>
<name>A0A401PI34_SCYTO</name>
<dbReference type="InterPro" id="IPR034221">
    <property type="entry name" value="RBM34_RRM2"/>
</dbReference>
<evidence type="ECO:0000256" key="2">
    <source>
        <dbReference type="ARBA" id="ARBA00007077"/>
    </source>
</evidence>
<dbReference type="OrthoDB" id="442677at2759"/>
<protein>
    <recommendedName>
        <fullName evidence="7">RRM domain-containing protein</fullName>
    </recommendedName>
</protein>
<feature type="region of interest" description="Disordered" evidence="6">
    <location>
        <begin position="340"/>
        <end position="408"/>
    </location>
</feature>
<keyword evidence="9" id="KW-1185">Reference proteome</keyword>
<dbReference type="Proteomes" id="UP000288216">
    <property type="component" value="Unassembled WGS sequence"/>
</dbReference>
<feature type="compositionally biased region" description="Basic residues" evidence="6">
    <location>
        <begin position="384"/>
        <end position="393"/>
    </location>
</feature>
<feature type="domain" description="RRM" evidence="7">
    <location>
        <begin position="264"/>
        <end position="341"/>
    </location>
</feature>
<sequence>MGKKERKESKGMSEETGSYVVGQVANSLFWKQAGQCKLTPLVTLFTTPSSATQPVFTPVPTNKVSCKKRKLAEDESDVTNKGKQQKLEKRKPVHDKQLTAAERKLAQREDALRAADEEGEGKRRRNPKRSEEAAQGKLPYAAAMPKGNAANHALERIKNRRTLFIGNLPSECSKQMVTAMFKEFGPIESVRFRSVAPVEPNMSRRLATIQKKIHPKRNNMNAYIVFEQDSDAVRALTRNGYEIQTGFHIRVDLASGSNIHDHRRSIFLGNLSYEIGEDEVRDHFCECGEIESVRIVRDRVSGMGKGFGYVLFQSTDAVTLALELNNSELKGRKVRVSHSMKKDTAVKTRTRSPWGTAMKARAEKKTPLAKGFAGVMAKPAEGKKAKKKKKGQKSKSNQGKASKSRSKR</sequence>
<keyword evidence="4" id="KW-0539">Nucleus</keyword>
<dbReference type="PROSITE" id="PS50102">
    <property type="entry name" value="RRM"/>
    <property type="match status" value="2"/>
</dbReference>
<dbReference type="InterPro" id="IPR012677">
    <property type="entry name" value="Nucleotide-bd_a/b_plait_sf"/>
</dbReference>
<accession>A0A401PI34</accession>
<gene>
    <name evidence="8" type="ORF">scyTo_0006474</name>
</gene>
<evidence type="ECO:0000259" key="7">
    <source>
        <dbReference type="PROSITE" id="PS50102"/>
    </source>
</evidence>
<dbReference type="AlphaFoldDB" id="A0A401PI34"/>
<feature type="compositionally biased region" description="Polar residues" evidence="6">
    <location>
        <begin position="50"/>
        <end position="64"/>
    </location>
</feature>
<dbReference type="CDD" id="cd12395">
    <property type="entry name" value="RRM2_RBM34"/>
    <property type="match status" value="1"/>
</dbReference>
<reference evidence="8 9" key="1">
    <citation type="journal article" date="2018" name="Nat. Ecol. Evol.">
        <title>Shark genomes provide insights into elasmobranch evolution and the origin of vertebrates.</title>
        <authorList>
            <person name="Hara Y"/>
            <person name="Yamaguchi K"/>
            <person name="Onimaru K"/>
            <person name="Kadota M"/>
            <person name="Koyanagi M"/>
            <person name="Keeley SD"/>
            <person name="Tatsumi K"/>
            <person name="Tanaka K"/>
            <person name="Motone F"/>
            <person name="Kageyama Y"/>
            <person name="Nozu R"/>
            <person name="Adachi N"/>
            <person name="Nishimura O"/>
            <person name="Nakagawa R"/>
            <person name="Tanegashima C"/>
            <person name="Kiyatake I"/>
            <person name="Matsumoto R"/>
            <person name="Murakumo K"/>
            <person name="Nishida K"/>
            <person name="Terakita A"/>
            <person name="Kuratani S"/>
            <person name="Sato K"/>
            <person name="Hyodo S Kuraku.S."/>
        </authorList>
    </citation>
    <scope>NUCLEOTIDE SEQUENCE [LARGE SCALE GENOMIC DNA]</scope>
</reference>
<evidence type="ECO:0000313" key="8">
    <source>
        <dbReference type="EMBL" id="GCB72795.1"/>
    </source>
</evidence>
<proteinExistence type="inferred from homology"/>
<dbReference type="InterPro" id="IPR000504">
    <property type="entry name" value="RRM_dom"/>
</dbReference>
<comment type="subcellular location">
    <subcellularLocation>
        <location evidence="1">Nucleus</location>
        <location evidence="1">Nucleolus</location>
    </subcellularLocation>
</comment>
<feature type="compositionally biased region" description="Basic and acidic residues" evidence="6">
    <location>
        <begin position="94"/>
        <end position="116"/>
    </location>
</feature>
<comment type="caution">
    <text evidence="8">The sequence shown here is derived from an EMBL/GenBank/DDBJ whole genome shotgun (WGS) entry which is preliminary data.</text>
</comment>
<dbReference type="PANTHER" id="PTHR23236:SF25">
    <property type="entry name" value="RNA-BINDING PROTEIN 34"/>
    <property type="match status" value="1"/>
</dbReference>
<dbReference type="SMART" id="SM00360">
    <property type="entry name" value="RRM"/>
    <property type="match status" value="2"/>
</dbReference>
<dbReference type="InterPro" id="IPR035979">
    <property type="entry name" value="RBD_domain_sf"/>
</dbReference>
<dbReference type="OMA" id="CAVPKKG"/>
<dbReference type="SUPFAM" id="SSF54928">
    <property type="entry name" value="RNA-binding domain, RBD"/>
    <property type="match status" value="2"/>
</dbReference>
<evidence type="ECO:0000313" key="9">
    <source>
        <dbReference type="Proteomes" id="UP000288216"/>
    </source>
</evidence>
<evidence type="ECO:0000256" key="4">
    <source>
        <dbReference type="ARBA" id="ARBA00023242"/>
    </source>
</evidence>
<dbReference type="Gene3D" id="3.30.70.330">
    <property type="match status" value="2"/>
</dbReference>
<keyword evidence="3 5" id="KW-0694">RNA-binding</keyword>
<dbReference type="PANTHER" id="PTHR23236">
    <property type="entry name" value="EUKARYOTIC TRANSLATION INITIATION FACTOR 4B/4H"/>
    <property type="match status" value="1"/>
</dbReference>
<feature type="domain" description="RRM" evidence="7">
    <location>
        <begin position="161"/>
        <end position="256"/>
    </location>
</feature>
<evidence type="ECO:0000256" key="1">
    <source>
        <dbReference type="ARBA" id="ARBA00004604"/>
    </source>
</evidence>
<dbReference type="STRING" id="75743.A0A401PI34"/>
<evidence type="ECO:0000256" key="5">
    <source>
        <dbReference type="PROSITE-ProRule" id="PRU00176"/>
    </source>
</evidence>